<comment type="caution">
    <text evidence="17">The sequence shown here is derived from an EMBL/GenBank/DDBJ whole genome shotgun (WGS) entry which is preliminary data.</text>
</comment>
<keyword evidence="10 14" id="KW-0408">Iron</keyword>
<feature type="binding site" evidence="14">
    <location>
        <position position="1108"/>
    </location>
    <ligand>
        <name>[4Fe-4S] cluster</name>
        <dbReference type="ChEBI" id="CHEBI:49883"/>
    </ligand>
</feature>
<evidence type="ECO:0000256" key="8">
    <source>
        <dbReference type="ARBA" id="ARBA00022839"/>
    </source>
</evidence>
<evidence type="ECO:0000313" key="18">
    <source>
        <dbReference type="Proteomes" id="UP000191154"/>
    </source>
</evidence>
<proteinExistence type="inferred from homology"/>
<keyword evidence="4 14" id="KW-0547">Nucleotide-binding</keyword>
<dbReference type="InterPro" id="IPR027417">
    <property type="entry name" value="P-loop_NTPase"/>
</dbReference>
<keyword evidence="2 14" id="KW-0540">Nuclease</keyword>
<keyword evidence="7 14" id="KW-0347">Helicase</keyword>
<comment type="similarity">
    <text evidence="14">Belongs to the helicase family. AddB/RexB type 1 subfamily.</text>
</comment>
<comment type="cofactor">
    <cofactor evidence="14">
        <name>Mg(2+)</name>
        <dbReference type="ChEBI" id="CHEBI:18420"/>
    </cofactor>
</comment>
<dbReference type="InterPro" id="IPR049035">
    <property type="entry name" value="ADDB_N"/>
</dbReference>
<dbReference type="Pfam" id="PF12705">
    <property type="entry name" value="PDDEXK_1"/>
    <property type="match status" value="1"/>
</dbReference>
<feature type="binding site" evidence="14">
    <location>
        <position position="1114"/>
    </location>
    <ligand>
        <name>[4Fe-4S] cluster</name>
        <dbReference type="ChEBI" id="CHEBI:49883"/>
    </ligand>
</feature>
<dbReference type="InterPro" id="IPR014140">
    <property type="entry name" value="DNA_helicase_suAddB"/>
</dbReference>
<evidence type="ECO:0000256" key="4">
    <source>
        <dbReference type="ARBA" id="ARBA00022741"/>
    </source>
</evidence>
<organism evidence="17 18">
    <name type="scientific">Clostridium saccharobutylicum</name>
    <dbReference type="NCBI Taxonomy" id="169679"/>
    <lineage>
        <taxon>Bacteria</taxon>
        <taxon>Bacillati</taxon>
        <taxon>Bacillota</taxon>
        <taxon>Clostridia</taxon>
        <taxon>Eubacteriales</taxon>
        <taxon>Clostridiaceae</taxon>
        <taxon>Clostridium</taxon>
    </lineage>
</organism>
<dbReference type="GO" id="GO:0051539">
    <property type="term" value="F:4 iron, 4 sulfur cluster binding"/>
    <property type="evidence" value="ECO:0007669"/>
    <property type="project" value="UniProtKB-KW"/>
</dbReference>
<evidence type="ECO:0000256" key="7">
    <source>
        <dbReference type="ARBA" id="ARBA00022806"/>
    </source>
</evidence>
<protein>
    <recommendedName>
        <fullName evidence="14">ATP-dependent helicase/deoxyribonuclease subunit B</fullName>
        <ecNumber evidence="14">3.1.-.-</ecNumber>
    </recommendedName>
    <alternativeName>
        <fullName evidence="14">ATP-dependent helicase/nuclease subunit AddB</fullName>
    </alternativeName>
</protein>
<dbReference type="GO" id="GO:0000724">
    <property type="term" value="P:double-strand break repair via homologous recombination"/>
    <property type="evidence" value="ECO:0007669"/>
    <property type="project" value="UniProtKB-UniRule"/>
</dbReference>
<dbReference type="PANTHER" id="PTHR30591">
    <property type="entry name" value="RECBCD ENZYME SUBUNIT RECC"/>
    <property type="match status" value="1"/>
</dbReference>
<gene>
    <name evidence="14 17" type="primary">addB</name>
    <name evidence="17" type="ORF">CLOSAC_26130</name>
</gene>
<evidence type="ECO:0000256" key="5">
    <source>
        <dbReference type="ARBA" id="ARBA00022763"/>
    </source>
</evidence>
<evidence type="ECO:0000256" key="6">
    <source>
        <dbReference type="ARBA" id="ARBA00022801"/>
    </source>
</evidence>
<dbReference type="Proteomes" id="UP000191154">
    <property type="component" value="Unassembled WGS sequence"/>
</dbReference>
<evidence type="ECO:0000256" key="1">
    <source>
        <dbReference type="ARBA" id="ARBA00022485"/>
    </source>
</evidence>
<evidence type="ECO:0000256" key="13">
    <source>
        <dbReference type="ARBA" id="ARBA00023204"/>
    </source>
</evidence>
<reference evidence="17 18" key="1">
    <citation type="submission" date="2016-05" db="EMBL/GenBank/DDBJ databases">
        <title>Microbial solvent formation.</title>
        <authorList>
            <person name="Poehlein A."/>
            <person name="Montoya Solano J.D."/>
            <person name="Flitsch S."/>
            <person name="Krabben P."/>
            <person name="Duerre P."/>
            <person name="Daniel R."/>
        </authorList>
    </citation>
    <scope>NUCLEOTIDE SEQUENCE [LARGE SCALE GENOMIC DNA]</scope>
    <source>
        <strain evidence="17 18">L1-8</strain>
    </source>
</reference>
<dbReference type="GO" id="GO:0008409">
    <property type="term" value="F:5'-3' exonuclease activity"/>
    <property type="evidence" value="ECO:0007669"/>
    <property type="project" value="UniProtKB-UniRule"/>
</dbReference>
<keyword evidence="1 14" id="KW-0004">4Fe-4S</keyword>
<dbReference type="EC" id="3.1.-.-" evidence="14"/>
<feature type="domain" description="ATP-dependent helicase/deoxyribonuclease subunit B N-terminal" evidence="16">
    <location>
        <begin position="5"/>
        <end position="291"/>
    </location>
</feature>
<evidence type="ECO:0000256" key="14">
    <source>
        <dbReference type="HAMAP-Rule" id="MF_01452"/>
    </source>
</evidence>
<dbReference type="GO" id="GO:0005524">
    <property type="term" value="F:ATP binding"/>
    <property type="evidence" value="ECO:0007669"/>
    <property type="project" value="UniProtKB-UniRule"/>
</dbReference>
<evidence type="ECO:0000259" key="16">
    <source>
        <dbReference type="Pfam" id="PF21445"/>
    </source>
</evidence>
<evidence type="ECO:0000256" key="2">
    <source>
        <dbReference type="ARBA" id="ARBA00022722"/>
    </source>
</evidence>
<comment type="subunit">
    <text evidence="14">Heterodimer of AddA and AddB.</text>
</comment>
<comment type="cofactor">
    <cofactor evidence="14">
        <name>[4Fe-4S] cluster</name>
        <dbReference type="ChEBI" id="CHEBI:49883"/>
    </cofactor>
    <text evidence="14">Binds 1 [4Fe-4S] cluster.</text>
</comment>
<keyword evidence="8 14" id="KW-0269">Exonuclease</keyword>
<dbReference type="PANTHER" id="PTHR30591:SF1">
    <property type="entry name" value="RECBCD ENZYME SUBUNIT RECC"/>
    <property type="match status" value="1"/>
</dbReference>
<evidence type="ECO:0000256" key="10">
    <source>
        <dbReference type="ARBA" id="ARBA00023004"/>
    </source>
</evidence>
<keyword evidence="11 14" id="KW-0411">Iron-sulfur</keyword>
<dbReference type="AlphaFoldDB" id="A0A1S8N432"/>
<evidence type="ECO:0000256" key="11">
    <source>
        <dbReference type="ARBA" id="ARBA00023014"/>
    </source>
</evidence>
<dbReference type="STRING" id="169679.CSACC_00230"/>
<dbReference type="HAMAP" id="MF_01452">
    <property type="entry name" value="AddB_type1"/>
    <property type="match status" value="1"/>
</dbReference>
<keyword evidence="6 14" id="KW-0378">Hydrolase</keyword>
<dbReference type="SUPFAM" id="SSF52540">
    <property type="entry name" value="P-loop containing nucleoside triphosphate hydrolases"/>
    <property type="match status" value="2"/>
</dbReference>
<name>A0A1S8N432_CLOSA</name>
<keyword evidence="12 14" id="KW-0238">DNA-binding</keyword>
<evidence type="ECO:0000256" key="12">
    <source>
        <dbReference type="ARBA" id="ARBA00023125"/>
    </source>
</evidence>
<keyword evidence="9 14" id="KW-0067">ATP-binding</keyword>
<dbReference type="RefSeq" id="WP_077865791.1">
    <property type="nucleotide sequence ID" value="NZ_LZYZ01000005.1"/>
</dbReference>
<dbReference type="InterPro" id="IPR011604">
    <property type="entry name" value="PDDEXK-like_dom_sf"/>
</dbReference>
<dbReference type="Gene3D" id="3.40.50.300">
    <property type="entry name" value="P-loop containing nucleotide triphosphate hydrolases"/>
    <property type="match status" value="3"/>
</dbReference>
<dbReference type="GO" id="GO:0004386">
    <property type="term" value="F:helicase activity"/>
    <property type="evidence" value="ECO:0007669"/>
    <property type="project" value="UniProtKB-KW"/>
</dbReference>
<feature type="domain" description="PD-(D/E)XK endonuclease-like" evidence="15">
    <location>
        <begin position="775"/>
        <end position="1115"/>
    </location>
</feature>
<evidence type="ECO:0000256" key="9">
    <source>
        <dbReference type="ARBA" id="ARBA00022840"/>
    </source>
</evidence>
<keyword evidence="3 14" id="KW-0479">Metal-binding</keyword>
<sequence>MSIRFIYGRAGTGKSEFCINEIKKKIQKNEDYKLILLVPEQYTFNTENKILKSIGEIALLRTEVLSFKRMAHTVLEECGGRVKEIIKESGKNMLIHRVLNENIDSLEYFKKISREQGFNEIIADIISEFKKYNVNIENLIEIDKSINDIELVQKIKELAIIYDAFNLKMNQGYIDSDDELTLLGKKLLNSNIYKDCEVWIDEFTSFTPQQLEIIKLLAKRCRRINITLCMESSFIQKEDEDITDVFNSIKKTEISVMKIMEENNIAYDKPVDLNNNFPYRFKNSYELRHIEKYFFTYPFNSYKGPNKNVSLYKANNIYDEIERVAKSIVKLVRDSGYRYKDISVVCRNIDDYEKITSVIFKEYNIPYFLDKKLQLLNNPLIILITSAFEILFKNWSYESIFKYLKTGLTETENLHIDILENFILENGVKGYKWTVKEIISEKWFHNNKKLTEEQVGIAEIMEEIRRPLITFHNKINGNHSVRDICAAIYEFLVDLKAFKRIELWIENFEKLGLEDKVKEYSQVEGIVIDILDQAVDVMGEEILDSFEFFKILNSGFTNQEIGVIPVALDQVNIGDVARIKGRNVKVLYIVGVNDGVLPAANKDEGILSDIDREILSQMGITLASTTRNKIFEEQFLLYTALTISSEYLMISYPMADFEGKSLRPSIVISRIKKILPNLIEESSIFDLVSDSNMLNKITTPIPTFNELILAVRRDFDKEDIEEYWPEVYNWFKQNEEFKDKIQNIFNGLNYSNIGDVVAKKKLRELYQNDIGKMVFSVSRLEKYAKCPFSYFVQYGLKAKNRKVYEFTPPDLGSFVHDVLDSFTNKVKHEGILWSDLNNEKCREMVSKLIDKRLDEESNSILNSTKRFKYLAQRFKRVISKSITIIAEQINKGKFEVFKTEFDFGSYSQGEAITLDLNSNEKIYLQGRIDRIDTLDLDDETYVRIIDYKTGAKQFELNELYHGLQMQLLVYLDALIKNSKYILEKQVKPGGIFYFKIDDPIIKGKKEMTVEEVEVEVLDALKMKGLVLKDARVVRAMDKDIDGYSLIIPAAFKKDGDFKANSDVVTEEEFNLLRDYVNKKMIELCEEMLSGEVKIQPVKQSNRVQCEYCDFSAICQFDTDIKDNKYNVIIKKSQNEIWSDIKKEIICTNSFSEKNSNKDSKENKALE</sequence>
<feature type="binding site" evidence="14">
    <location>
        <position position="1105"/>
    </location>
    <ligand>
        <name>[4Fe-4S] cluster</name>
        <dbReference type="ChEBI" id="CHEBI:49883"/>
    </ligand>
</feature>
<feature type="binding site" evidence="14">
    <location>
        <position position="786"/>
    </location>
    <ligand>
        <name>[4Fe-4S] cluster</name>
        <dbReference type="ChEBI" id="CHEBI:49883"/>
    </ligand>
</feature>
<comment type="function">
    <text evidence="14">The heterodimer acts as both an ATP-dependent DNA helicase and an ATP-dependent, dual-direction single-stranded exonuclease. Recognizes the chi site generating a DNA molecule suitable for the initiation of homologous recombination. The AddB subunit has 5' -&gt; 3' nuclease activity but not helicase activity.</text>
</comment>
<evidence type="ECO:0000256" key="3">
    <source>
        <dbReference type="ARBA" id="ARBA00022723"/>
    </source>
</evidence>
<dbReference type="EMBL" id="LZYZ01000005">
    <property type="protein sequence ID" value="OOM11071.1"/>
    <property type="molecule type" value="Genomic_DNA"/>
</dbReference>
<dbReference type="GO" id="GO:0003690">
    <property type="term" value="F:double-stranded DNA binding"/>
    <property type="evidence" value="ECO:0007669"/>
    <property type="project" value="UniProtKB-UniRule"/>
</dbReference>
<comment type="miscellaneous">
    <text evidence="14">Despite having conserved helicase domains, this subunit does not have helicase activity.</text>
</comment>
<dbReference type="Pfam" id="PF21445">
    <property type="entry name" value="ADDB_N"/>
    <property type="match status" value="1"/>
</dbReference>
<dbReference type="GO" id="GO:0046872">
    <property type="term" value="F:metal ion binding"/>
    <property type="evidence" value="ECO:0007669"/>
    <property type="project" value="UniProtKB-KW"/>
</dbReference>
<dbReference type="Gene3D" id="6.10.140.1030">
    <property type="match status" value="1"/>
</dbReference>
<keyword evidence="5 14" id="KW-0227">DNA damage</keyword>
<dbReference type="InterPro" id="IPR038726">
    <property type="entry name" value="PDDEXK_AddAB-type"/>
</dbReference>
<accession>A0A1S8N432</accession>
<keyword evidence="13 14" id="KW-0234">DNA repair</keyword>
<evidence type="ECO:0000259" key="15">
    <source>
        <dbReference type="Pfam" id="PF12705"/>
    </source>
</evidence>
<dbReference type="Gene3D" id="3.90.320.10">
    <property type="match status" value="1"/>
</dbReference>
<evidence type="ECO:0000313" key="17">
    <source>
        <dbReference type="EMBL" id="OOM11071.1"/>
    </source>
</evidence>
<dbReference type="NCBIfam" id="TIGR02773">
    <property type="entry name" value="addB_Gpos"/>
    <property type="match status" value="1"/>
</dbReference>